<evidence type="ECO:0008006" key="5">
    <source>
        <dbReference type="Google" id="ProtNLM"/>
    </source>
</evidence>
<evidence type="ECO:0000313" key="4">
    <source>
        <dbReference type="Proteomes" id="UP000501690"/>
    </source>
</evidence>
<dbReference type="Proteomes" id="UP000501690">
    <property type="component" value="Linkage Group LG1"/>
</dbReference>
<evidence type="ECO:0000256" key="1">
    <source>
        <dbReference type="SAM" id="MobiDB-lite"/>
    </source>
</evidence>
<feature type="signal peptide" evidence="2">
    <location>
        <begin position="1"/>
        <end position="24"/>
    </location>
</feature>
<dbReference type="AlphaFoldDB" id="A0A4D6KUH7"/>
<protein>
    <recommendedName>
        <fullName evidence="5">Secreted protein</fullName>
    </recommendedName>
</protein>
<reference evidence="3 4" key="1">
    <citation type="submission" date="2019-04" db="EMBL/GenBank/DDBJ databases">
        <title>An improved genome assembly and genetic linkage map for asparagus bean, Vigna unguiculata ssp. sesquipedialis.</title>
        <authorList>
            <person name="Xia Q."/>
            <person name="Zhang R."/>
            <person name="Dong Y."/>
        </authorList>
    </citation>
    <scope>NUCLEOTIDE SEQUENCE [LARGE SCALE GENOMIC DNA]</scope>
    <source>
        <tissue evidence="3">Leaf</tissue>
    </source>
</reference>
<sequence>MAALLCSDCLLWLLPHSQVPPLSCCAPLVRVEAPSSYFQVQTVADTDRLAQASLPRPGETCRGSPRAFCTSGRPSDQSVFLSEQTTCPGERGLA</sequence>
<proteinExistence type="predicted"/>
<accession>A0A4D6KUH7</accession>
<evidence type="ECO:0000256" key="2">
    <source>
        <dbReference type="SAM" id="SignalP"/>
    </source>
</evidence>
<keyword evidence="2" id="KW-0732">Signal</keyword>
<organism evidence="3 4">
    <name type="scientific">Vigna unguiculata</name>
    <name type="common">Cowpea</name>
    <dbReference type="NCBI Taxonomy" id="3917"/>
    <lineage>
        <taxon>Eukaryota</taxon>
        <taxon>Viridiplantae</taxon>
        <taxon>Streptophyta</taxon>
        <taxon>Embryophyta</taxon>
        <taxon>Tracheophyta</taxon>
        <taxon>Spermatophyta</taxon>
        <taxon>Magnoliopsida</taxon>
        <taxon>eudicotyledons</taxon>
        <taxon>Gunneridae</taxon>
        <taxon>Pentapetalae</taxon>
        <taxon>rosids</taxon>
        <taxon>fabids</taxon>
        <taxon>Fabales</taxon>
        <taxon>Fabaceae</taxon>
        <taxon>Papilionoideae</taxon>
        <taxon>50 kb inversion clade</taxon>
        <taxon>NPAAA clade</taxon>
        <taxon>indigoferoid/millettioid clade</taxon>
        <taxon>Phaseoleae</taxon>
        <taxon>Vigna</taxon>
    </lineage>
</organism>
<dbReference type="EMBL" id="CP039345">
    <property type="protein sequence ID" value="QCD78899.1"/>
    <property type="molecule type" value="Genomic_DNA"/>
</dbReference>
<feature type="region of interest" description="Disordered" evidence="1">
    <location>
        <begin position="70"/>
        <end position="94"/>
    </location>
</feature>
<keyword evidence="4" id="KW-1185">Reference proteome</keyword>
<gene>
    <name evidence="3" type="ORF">DEO72_LG1g2535</name>
</gene>
<feature type="chain" id="PRO_5020038291" description="Secreted protein" evidence="2">
    <location>
        <begin position="25"/>
        <end position="94"/>
    </location>
</feature>
<name>A0A4D6KUH7_VIGUN</name>
<evidence type="ECO:0000313" key="3">
    <source>
        <dbReference type="EMBL" id="QCD78899.1"/>
    </source>
</evidence>
<feature type="compositionally biased region" description="Polar residues" evidence="1">
    <location>
        <begin position="72"/>
        <end position="87"/>
    </location>
</feature>